<dbReference type="AlphaFoldDB" id="X0PWF6"/>
<name>X0PWF6_RHOWR</name>
<dbReference type="Gene3D" id="3.40.50.12780">
    <property type="entry name" value="N-terminal domain of ligase-like"/>
    <property type="match status" value="1"/>
</dbReference>
<dbReference type="EMBL" id="BAWF01000043">
    <property type="protein sequence ID" value="GAF47623.1"/>
    <property type="molecule type" value="Genomic_DNA"/>
</dbReference>
<proteinExistence type="predicted"/>
<gene>
    <name evidence="1" type="ORF">RW1_043_00580</name>
</gene>
<dbReference type="Proteomes" id="UP000019491">
    <property type="component" value="Unassembled WGS sequence"/>
</dbReference>
<dbReference type="RefSeq" id="WP_037236883.1">
    <property type="nucleotide sequence ID" value="NZ_BAWF01000043.1"/>
</dbReference>
<dbReference type="OrthoDB" id="3597198at2"/>
<evidence type="ECO:0000313" key="1">
    <source>
        <dbReference type="EMBL" id="GAF47623.1"/>
    </source>
</evidence>
<dbReference type="InterPro" id="IPR042099">
    <property type="entry name" value="ANL_N_sf"/>
</dbReference>
<accession>X0PWF6</accession>
<organism evidence="1 2">
    <name type="scientific">Rhodococcus wratislaviensis NBRC 100605</name>
    <dbReference type="NCBI Taxonomy" id="1219028"/>
    <lineage>
        <taxon>Bacteria</taxon>
        <taxon>Bacillati</taxon>
        <taxon>Actinomycetota</taxon>
        <taxon>Actinomycetes</taxon>
        <taxon>Mycobacteriales</taxon>
        <taxon>Nocardiaceae</taxon>
        <taxon>Rhodococcus</taxon>
    </lineage>
</organism>
<keyword evidence="2" id="KW-1185">Reference proteome</keyword>
<protein>
    <recommendedName>
        <fullName evidence="3">Acyl-protein synthetase LuxE domain-containing protein</fullName>
    </recommendedName>
</protein>
<sequence>MYPTADPAATRDLDSEVDEFLSSPADYFGWKDAAVHSIPRDKLEALQLRGAQVRFDYLRDRVPVLKKLTDEQKVDGINSVNDLVPLLFSHTMYKSYPLTLLKNSRFDLLTGWLQKLTTVDLSGFDTEGLDSIDSWISALDGHTDLRVRHSSGTSGHMSFIPRTSAESDRHFYSMMLAKFDRNGVETPRPDKALGMHVVMPVFRSGNTGLLRANEYFIRDIAGNDEEKLHFLYPGHQSSDLMFLAGQIGNAEALGSTHLNLSPSLIERRDEFEALAANRQMDTDRFFDAVVERLKGKRIWGSGTWNVLYRLAISGRERGASGVLDSKSIIQTGGGAKGQTVPADWEPMVCDFLGVEKLNHTYGMTEVMAGHALCEHDRFHIEPWTILFVLDPDTGYPMPRTGVQTGRAAFFDLLSETYWGGFVSGDEVTVDWTSQCACGRTTVHIAREIERYGADRGGDDKITCAASADAHDSALAYLNDLLQ</sequence>
<reference evidence="1 2" key="1">
    <citation type="submission" date="2014-02" db="EMBL/GenBank/DDBJ databases">
        <title>Whole genome shotgun sequence of Rhodococcus wratislaviensis NBRC 100605.</title>
        <authorList>
            <person name="Hosoyama A."/>
            <person name="Tsuchikane K."/>
            <person name="Yoshida I."/>
            <person name="Ohji S."/>
            <person name="Ichikawa N."/>
            <person name="Yamazoe A."/>
            <person name="Fujita N."/>
        </authorList>
    </citation>
    <scope>NUCLEOTIDE SEQUENCE [LARGE SCALE GENOMIC DNA]</scope>
    <source>
        <strain evidence="1 2">NBRC 100605</strain>
    </source>
</reference>
<comment type="caution">
    <text evidence="1">The sequence shown here is derived from an EMBL/GenBank/DDBJ whole genome shotgun (WGS) entry which is preliminary data.</text>
</comment>
<evidence type="ECO:0008006" key="3">
    <source>
        <dbReference type="Google" id="ProtNLM"/>
    </source>
</evidence>
<evidence type="ECO:0000313" key="2">
    <source>
        <dbReference type="Proteomes" id="UP000019491"/>
    </source>
</evidence>